<reference evidence="1 2" key="1">
    <citation type="submission" date="2014-03" db="EMBL/GenBank/DDBJ databases">
        <title>Bradyrhizobium valentinum sp. nov., isolated from effective nodules of Lupinus mariae-josephae, a lupine endemic of basic-lime soils in Eastern Spain.</title>
        <authorList>
            <person name="Duran D."/>
            <person name="Rey L."/>
            <person name="Navarro A."/>
            <person name="Busquets A."/>
            <person name="Imperial J."/>
            <person name="Ruiz-Argueso T."/>
        </authorList>
    </citation>
    <scope>NUCLEOTIDE SEQUENCE [LARGE SCALE GENOMIC DNA]</scope>
    <source>
        <strain evidence="1 2">CCBAU 23086</strain>
    </source>
</reference>
<accession>A0A0R3MMA5</accession>
<evidence type="ECO:0000313" key="1">
    <source>
        <dbReference type="EMBL" id="KRR21305.1"/>
    </source>
</evidence>
<name>A0A0R3MMA5_9BRAD</name>
<dbReference type="AlphaFoldDB" id="A0A0R3MMA5"/>
<sequence length="141" mass="15905">MARIEYATHDSIVSGKLQDLERTVVFFSIGSADDLSRKALATAVMSWQALKVQPSTAITVHFGGYDEDPRELWQIPEAREFIRKFAVKTNAHKHPALEPTSRALLLACGADPTKRVRVSMITENEALEESTRFFKSRIEKE</sequence>
<protein>
    <submittedName>
        <fullName evidence="1">Uncharacterized protein</fullName>
    </submittedName>
</protein>
<evidence type="ECO:0000313" key="2">
    <source>
        <dbReference type="Proteomes" id="UP000051660"/>
    </source>
</evidence>
<dbReference type="OrthoDB" id="4951670at2"/>
<proteinExistence type="predicted"/>
<dbReference type="EMBL" id="LLYB01000081">
    <property type="protein sequence ID" value="KRR21305.1"/>
    <property type="molecule type" value="Genomic_DNA"/>
</dbReference>
<dbReference type="RefSeq" id="WP_057859763.1">
    <property type="nucleotide sequence ID" value="NZ_LLYB01000081.1"/>
</dbReference>
<organism evidence="1 2">
    <name type="scientific">Bradyrhizobium lablabi</name>
    <dbReference type="NCBI Taxonomy" id="722472"/>
    <lineage>
        <taxon>Bacteria</taxon>
        <taxon>Pseudomonadati</taxon>
        <taxon>Pseudomonadota</taxon>
        <taxon>Alphaproteobacteria</taxon>
        <taxon>Hyphomicrobiales</taxon>
        <taxon>Nitrobacteraceae</taxon>
        <taxon>Bradyrhizobium</taxon>
    </lineage>
</organism>
<dbReference type="Proteomes" id="UP000051660">
    <property type="component" value="Unassembled WGS sequence"/>
</dbReference>
<gene>
    <name evidence="1" type="ORF">CQ14_06560</name>
</gene>
<comment type="caution">
    <text evidence="1">The sequence shown here is derived from an EMBL/GenBank/DDBJ whole genome shotgun (WGS) entry which is preliminary data.</text>
</comment>